<dbReference type="PANTHER" id="PTHR31191:SF4">
    <property type="entry name" value="CENTROSOMAL PROTEIN OF 126 KDA"/>
    <property type="match status" value="1"/>
</dbReference>
<dbReference type="GO" id="GO:0007052">
    <property type="term" value="P:mitotic spindle organization"/>
    <property type="evidence" value="ECO:0007669"/>
    <property type="project" value="InterPro"/>
</dbReference>
<evidence type="ECO:0000313" key="2">
    <source>
        <dbReference type="Proteomes" id="UP000314983"/>
    </source>
</evidence>
<dbReference type="GO" id="GO:0030496">
    <property type="term" value="C:midbody"/>
    <property type="evidence" value="ECO:0007669"/>
    <property type="project" value="TreeGrafter"/>
</dbReference>
<dbReference type="Ensembl" id="ENSEEET00000063675.1">
    <property type="protein sequence ID" value="ENSEEEP00000057802.1"/>
    <property type="gene ID" value="ENSEEEG00000026481.1"/>
</dbReference>
<dbReference type="PANTHER" id="PTHR31191">
    <property type="entry name" value="CENTROSOMAL PROTEIN CEP126"/>
    <property type="match status" value="1"/>
</dbReference>
<dbReference type="GO" id="GO:0005813">
    <property type="term" value="C:centrosome"/>
    <property type="evidence" value="ECO:0007669"/>
    <property type="project" value="InterPro"/>
</dbReference>
<reference evidence="1" key="3">
    <citation type="submission" date="2025-09" db="UniProtKB">
        <authorList>
            <consortium name="Ensembl"/>
        </authorList>
    </citation>
    <scope>IDENTIFICATION</scope>
</reference>
<dbReference type="GO" id="GO:0031122">
    <property type="term" value="P:cytoplasmic microtubule organization"/>
    <property type="evidence" value="ECO:0007669"/>
    <property type="project" value="InterPro"/>
</dbReference>
<name>A0AAY5EN30_ELEEL</name>
<dbReference type="AlphaFoldDB" id="A0AAY5EN30"/>
<proteinExistence type="predicted"/>
<reference evidence="1 2" key="1">
    <citation type="submission" date="2020-05" db="EMBL/GenBank/DDBJ databases">
        <title>Electrophorus electricus (electric eel) genome, fEleEle1, primary haplotype.</title>
        <authorList>
            <person name="Myers G."/>
            <person name="Meyer A."/>
            <person name="Fedrigo O."/>
            <person name="Formenti G."/>
            <person name="Rhie A."/>
            <person name="Tracey A."/>
            <person name="Sims Y."/>
            <person name="Jarvis E.D."/>
        </authorList>
    </citation>
    <scope>NUCLEOTIDE SEQUENCE [LARGE SCALE GENOMIC DNA]</scope>
</reference>
<dbReference type="Proteomes" id="UP000314983">
    <property type="component" value="Chromosome 4"/>
</dbReference>
<dbReference type="GO" id="GO:0097546">
    <property type="term" value="C:ciliary base"/>
    <property type="evidence" value="ECO:0007669"/>
    <property type="project" value="InterPro"/>
</dbReference>
<organism evidence="1 2">
    <name type="scientific">Electrophorus electricus</name>
    <name type="common">Electric eel</name>
    <name type="synonym">Gymnotus electricus</name>
    <dbReference type="NCBI Taxonomy" id="8005"/>
    <lineage>
        <taxon>Eukaryota</taxon>
        <taxon>Metazoa</taxon>
        <taxon>Chordata</taxon>
        <taxon>Craniata</taxon>
        <taxon>Vertebrata</taxon>
        <taxon>Euteleostomi</taxon>
        <taxon>Actinopterygii</taxon>
        <taxon>Neopterygii</taxon>
        <taxon>Teleostei</taxon>
        <taxon>Ostariophysi</taxon>
        <taxon>Gymnotiformes</taxon>
        <taxon>Gymnotoidei</taxon>
        <taxon>Gymnotidae</taxon>
        <taxon>Electrophorus</taxon>
    </lineage>
</organism>
<protein>
    <submittedName>
        <fullName evidence="1">Uncharacterized protein</fullName>
    </submittedName>
</protein>
<accession>A0AAY5EN30</accession>
<dbReference type="Pfam" id="PF15352">
    <property type="entry name" value="K1377"/>
    <property type="match status" value="1"/>
</dbReference>
<keyword evidence="2" id="KW-1185">Reference proteome</keyword>
<evidence type="ECO:0000313" key="1">
    <source>
        <dbReference type="Ensembl" id="ENSEEEP00000057802.1"/>
    </source>
</evidence>
<dbReference type="GeneTree" id="ENSGT00390000013786"/>
<dbReference type="InterPro" id="IPR028257">
    <property type="entry name" value="CEP126"/>
</dbReference>
<dbReference type="GO" id="GO:1905515">
    <property type="term" value="P:non-motile cilium assembly"/>
    <property type="evidence" value="ECO:0007669"/>
    <property type="project" value="InterPro"/>
</dbReference>
<sequence length="155" mass="18514">MIFQLSRPGLDLQHHHDDDNELLFQEQKSCRARARKFSLETNRRRKALEERRRQWDVQEQLLRENILQQRKQRLLEDTERFQRAHLPPSQKRRPVNLDEALSHIHGALGSYAYQSSFLSSASNLSRWATLPFISMQLLQIMNFSFNLCQIFCLFC</sequence>
<reference evidence="1" key="2">
    <citation type="submission" date="2025-08" db="UniProtKB">
        <authorList>
            <consortium name="Ensembl"/>
        </authorList>
    </citation>
    <scope>IDENTIFICATION</scope>
</reference>